<sequence length="197" mass="20764">MKAVQVSRFGGPEVLEYVDLPEPNPASGQVLVEMKAIGVNFRDVTMRANKFPPDLMGRSVPDTPFVLGSEGAGIVSKIGCGVTEVSVGDRVAFYHPEGASYAEKVVVPSWRLIPVPIDMDLEVSAAAVLQGLTAHLLTHSTYPIQPDDYVLVHAAAGGVGSLLTQIAKWSGAHVIGTVSTATKARFAQDLGADDVII</sequence>
<dbReference type="SMART" id="SM00829">
    <property type="entry name" value="PKS_ER"/>
    <property type="match status" value="1"/>
</dbReference>
<dbReference type="SUPFAM" id="SSF51735">
    <property type="entry name" value="NAD(P)-binding Rossmann-fold domains"/>
    <property type="match status" value="1"/>
</dbReference>
<dbReference type="Pfam" id="PF08240">
    <property type="entry name" value="ADH_N"/>
    <property type="match status" value="1"/>
</dbReference>
<keyword evidence="1" id="KW-0521">NADP</keyword>
<evidence type="ECO:0000259" key="3">
    <source>
        <dbReference type="SMART" id="SM00829"/>
    </source>
</evidence>
<accession>A0A382DIX6</accession>
<dbReference type="InterPro" id="IPR002364">
    <property type="entry name" value="Quin_OxRdtase/zeta-crystal_CS"/>
</dbReference>
<dbReference type="InterPro" id="IPR013149">
    <property type="entry name" value="ADH-like_C"/>
</dbReference>
<dbReference type="PROSITE" id="PS01162">
    <property type="entry name" value="QOR_ZETA_CRYSTAL"/>
    <property type="match status" value="1"/>
</dbReference>
<dbReference type="GO" id="GO:0070402">
    <property type="term" value="F:NADPH binding"/>
    <property type="evidence" value="ECO:0007669"/>
    <property type="project" value="TreeGrafter"/>
</dbReference>
<dbReference type="InterPro" id="IPR011032">
    <property type="entry name" value="GroES-like_sf"/>
</dbReference>
<feature type="domain" description="Enoyl reductase (ER)" evidence="3">
    <location>
        <begin position="10"/>
        <end position="197"/>
    </location>
</feature>
<dbReference type="SUPFAM" id="SSF50129">
    <property type="entry name" value="GroES-like"/>
    <property type="match status" value="1"/>
</dbReference>
<dbReference type="PANTHER" id="PTHR48106:SF13">
    <property type="entry name" value="QUINONE OXIDOREDUCTASE-RELATED"/>
    <property type="match status" value="1"/>
</dbReference>
<keyword evidence="2" id="KW-0560">Oxidoreductase</keyword>
<dbReference type="AlphaFoldDB" id="A0A382DIX6"/>
<dbReference type="GO" id="GO:0008270">
    <property type="term" value="F:zinc ion binding"/>
    <property type="evidence" value="ECO:0007669"/>
    <property type="project" value="InterPro"/>
</dbReference>
<proteinExistence type="predicted"/>
<dbReference type="InterPro" id="IPR013154">
    <property type="entry name" value="ADH-like_N"/>
</dbReference>
<dbReference type="Gene3D" id="3.40.50.720">
    <property type="entry name" value="NAD(P)-binding Rossmann-like Domain"/>
    <property type="match status" value="1"/>
</dbReference>
<reference evidence="4" key="1">
    <citation type="submission" date="2018-05" db="EMBL/GenBank/DDBJ databases">
        <authorList>
            <person name="Lanie J.A."/>
            <person name="Ng W.-L."/>
            <person name="Kazmierczak K.M."/>
            <person name="Andrzejewski T.M."/>
            <person name="Davidsen T.M."/>
            <person name="Wayne K.J."/>
            <person name="Tettelin H."/>
            <person name="Glass J.I."/>
            <person name="Rusch D."/>
            <person name="Podicherti R."/>
            <person name="Tsui H.-C.T."/>
            <person name="Winkler M.E."/>
        </authorList>
    </citation>
    <scope>NUCLEOTIDE SEQUENCE</scope>
</reference>
<dbReference type="GO" id="GO:0035925">
    <property type="term" value="F:mRNA 3'-UTR AU-rich region binding"/>
    <property type="evidence" value="ECO:0007669"/>
    <property type="project" value="TreeGrafter"/>
</dbReference>
<dbReference type="InterPro" id="IPR036291">
    <property type="entry name" value="NAD(P)-bd_dom_sf"/>
</dbReference>
<dbReference type="EMBL" id="UINC01039642">
    <property type="protein sequence ID" value="SVB38420.1"/>
    <property type="molecule type" value="Genomic_DNA"/>
</dbReference>
<feature type="non-terminal residue" evidence="4">
    <location>
        <position position="197"/>
    </location>
</feature>
<dbReference type="Gene3D" id="3.90.180.10">
    <property type="entry name" value="Medium-chain alcohol dehydrogenases, catalytic domain"/>
    <property type="match status" value="1"/>
</dbReference>
<dbReference type="GO" id="GO:0005829">
    <property type="term" value="C:cytosol"/>
    <property type="evidence" value="ECO:0007669"/>
    <property type="project" value="TreeGrafter"/>
</dbReference>
<dbReference type="PANTHER" id="PTHR48106">
    <property type="entry name" value="QUINONE OXIDOREDUCTASE PIG3-RELATED"/>
    <property type="match status" value="1"/>
</dbReference>
<protein>
    <recommendedName>
        <fullName evidence="3">Enoyl reductase (ER) domain-containing protein</fullName>
    </recommendedName>
</protein>
<dbReference type="InterPro" id="IPR020843">
    <property type="entry name" value="ER"/>
</dbReference>
<evidence type="ECO:0000256" key="1">
    <source>
        <dbReference type="ARBA" id="ARBA00022857"/>
    </source>
</evidence>
<dbReference type="Pfam" id="PF00107">
    <property type="entry name" value="ADH_zinc_N"/>
    <property type="match status" value="1"/>
</dbReference>
<dbReference type="GO" id="GO:0003960">
    <property type="term" value="F:quinone reductase (NADPH) activity"/>
    <property type="evidence" value="ECO:0007669"/>
    <property type="project" value="TreeGrafter"/>
</dbReference>
<evidence type="ECO:0000313" key="4">
    <source>
        <dbReference type="EMBL" id="SVB38420.1"/>
    </source>
</evidence>
<evidence type="ECO:0000256" key="2">
    <source>
        <dbReference type="ARBA" id="ARBA00023002"/>
    </source>
</evidence>
<organism evidence="4">
    <name type="scientific">marine metagenome</name>
    <dbReference type="NCBI Taxonomy" id="408172"/>
    <lineage>
        <taxon>unclassified sequences</taxon>
        <taxon>metagenomes</taxon>
        <taxon>ecological metagenomes</taxon>
    </lineage>
</organism>
<name>A0A382DIX6_9ZZZZ</name>
<gene>
    <name evidence="4" type="ORF">METZ01_LOCUS191274</name>
</gene>